<evidence type="ECO:0000256" key="1">
    <source>
        <dbReference type="SAM" id="MobiDB-lite"/>
    </source>
</evidence>
<gene>
    <name evidence="2" type="ORF">PIB30_024553</name>
</gene>
<comment type="caution">
    <text evidence="2">The sequence shown here is derived from an EMBL/GenBank/DDBJ whole genome shotgun (WGS) entry which is preliminary data.</text>
</comment>
<reference evidence="2 3" key="1">
    <citation type="journal article" date="2023" name="Plants (Basel)">
        <title>Bridging the Gap: Combining Genomics and Transcriptomics Approaches to Understand Stylosanthes scabra, an Orphan Legume from the Brazilian Caatinga.</title>
        <authorList>
            <person name="Ferreira-Neto J.R.C."/>
            <person name="da Silva M.D."/>
            <person name="Binneck E."/>
            <person name="de Melo N.F."/>
            <person name="da Silva R.H."/>
            <person name="de Melo A.L.T.M."/>
            <person name="Pandolfi V."/>
            <person name="Bustamante F.O."/>
            <person name="Brasileiro-Vidal A.C."/>
            <person name="Benko-Iseppon A.M."/>
        </authorList>
    </citation>
    <scope>NUCLEOTIDE SEQUENCE [LARGE SCALE GENOMIC DNA]</scope>
    <source>
        <tissue evidence="2">Leaves</tissue>
    </source>
</reference>
<sequence length="136" mass="15591">MRDKERIIMARNNNDIKYAVAILMFEMLVCCVIAKLHENNPLEESSPPPTLPEIKPPPEDKYEYDNDESELPVCIENCKGNHIRNPEKLMDCIEVSQPDRSMTNLSRIGAPFNLRVCRWTMSCCMHKAGCETTTFA</sequence>
<feature type="region of interest" description="Disordered" evidence="1">
    <location>
        <begin position="40"/>
        <end position="65"/>
    </location>
</feature>
<feature type="compositionally biased region" description="Pro residues" evidence="1">
    <location>
        <begin position="46"/>
        <end position="55"/>
    </location>
</feature>
<evidence type="ECO:0000313" key="2">
    <source>
        <dbReference type="EMBL" id="MED6133028.1"/>
    </source>
</evidence>
<accession>A0ABU6SB81</accession>
<dbReference type="EMBL" id="JASCZI010060503">
    <property type="protein sequence ID" value="MED6133028.1"/>
    <property type="molecule type" value="Genomic_DNA"/>
</dbReference>
<protein>
    <submittedName>
        <fullName evidence="2">Uncharacterized protein</fullName>
    </submittedName>
</protein>
<keyword evidence="3" id="KW-1185">Reference proteome</keyword>
<name>A0ABU6SB81_9FABA</name>
<dbReference type="Proteomes" id="UP001341840">
    <property type="component" value="Unassembled WGS sequence"/>
</dbReference>
<organism evidence="2 3">
    <name type="scientific">Stylosanthes scabra</name>
    <dbReference type="NCBI Taxonomy" id="79078"/>
    <lineage>
        <taxon>Eukaryota</taxon>
        <taxon>Viridiplantae</taxon>
        <taxon>Streptophyta</taxon>
        <taxon>Embryophyta</taxon>
        <taxon>Tracheophyta</taxon>
        <taxon>Spermatophyta</taxon>
        <taxon>Magnoliopsida</taxon>
        <taxon>eudicotyledons</taxon>
        <taxon>Gunneridae</taxon>
        <taxon>Pentapetalae</taxon>
        <taxon>rosids</taxon>
        <taxon>fabids</taxon>
        <taxon>Fabales</taxon>
        <taxon>Fabaceae</taxon>
        <taxon>Papilionoideae</taxon>
        <taxon>50 kb inversion clade</taxon>
        <taxon>dalbergioids sensu lato</taxon>
        <taxon>Dalbergieae</taxon>
        <taxon>Pterocarpus clade</taxon>
        <taxon>Stylosanthes</taxon>
    </lineage>
</organism>
<proteinExistence type="predicted"/>
<evidence type="ECO:0000313" key="3">
    <source>
        <dbReference type="Proteomes" id="UP001341840"/>
    </source>
</evidence>